<evidence type="ECO:0000256" key="3">
    <source>
        <dbReference type="ARBA" id="ARBA00022723"/>
    </source>
</evidence>
<organism evidence="12 15">
    <name type="scientific">Algibacter amylolyticus</name>
    <dbReference type="NCBI Taxonomy" id="1608400"/>
    <lineage>
        <taxon>Bacteria</taxon>
        <taxon>Pseudomonadati</taxon>
        <taxon>Bacteroidota</taxon>
        <taxon>Flavobacteriia</taxon>
        <taxon>Flavobacteriales</taxon>
        <taxon>Flavobacteriaceae</taxon>
        <taxon>Algibacter</taxon>
    </lineage>
</organism>
<evidence type="ECO:0000256" key="6">
    <source>
        <dbReference type="ARBA" id="ARBA00022833"/>
    </source>
</evidence>
<keyword evidence="7" id="KW-0482">Metalloprotease</keyword>
<keyword evidence="4 9" id="KW-0732">Signal</keyword>
<dbReference type="Pfam" id="PF18962">
    <property type="entry name" value="Por_Secre_tail"/>
    <property type="match status" value="1"/>
</dbReference>
<accession>A0A5M7B461</accession>
<dbReference type="AlphaFoldDB" id="A0A5M7B461"/>
<feature type="chain" id="PRO_5024460882" evidence="9">
    <location>
        <begin position="25"/>
        <end position="393"/>
    </location>
</feature>
<keyword evidence="5" id="KW-0378">Hydrolase</keyword>
<comment type="caution">
    <text evidence="12">The sequence shown here is derived from an EMBL/GenBank/DDBJ whole genome shotgun (WGS) entry which is preliminary data.</text>
</comment>
<dbReference type="NCBIfam" id="TIGR04183">
    <property type="entry name" value="Por_Secre_tail"/>
    <property type="match status" value="1"/>
</dbReference>
<evidence type="ECO:0000313" key="13">
    <source>
        <dbReference type="EMBL" id="TSJ73265.1"/>
    </source>
</evidence>
<feature type="domain" description="Secretion system C-terminal sorting" evidence="11">
    <location>
        <begin position="323"/>
        <end position="392"/>
    </location>
</feature>
<comment type="similarity">
    <text evidence="1">Belongs to the peptidase M43B family.</text>
</comment>
<reference evidence="12" key="3">
    <citation type="submission" date="2019-09" db="EMBL/GenBank/DDBJ databases">
        <authorList>
            <person name="Zhang D.-C."/>
        </authorList>
    </citation>
    <scope>NUCLEOTIDE SEQUENCE</scope>
    <source>
        <strain evidence="12">RU-4-M-4</strain>
    </source>
</reference>
<keyword evidence="3" id="KW-0479">Metal-binding</keyword>
<evidence type="ECO:0000256" key="8">
    <source>
        <dbReference type="ARBA" id="ARBA00023157"/>
    </source>
</evidence>
<evidence type="ECO:0000313" key="14">
    <source>
        <dbReference type="Proteomes" id="UP000315145"/>
    </source>
</evidence>
<dbReference type="InterPro" id="IPR024079">
    <property type="entry name" value="MetalloPept_cat_dom_sf"/>
</dbReference>
<keyword evidence="14" id="KW-1185">Reference proteome</keyword>
<dbReference type="OrthoDB" id="6278496at2"/>
<dbReference type="SUPFAM" id="SSF55486">
    <property type="entry name" value="Metalloproteases ('zincins'), catalytic domain"/>
    <property type="match status" value="1"/>
</dbReference>
<evidence type="ECO:0000256" key="9">
    <source>
        <dbReference type="SAM" id="SignalP"/>
    </source>
</evidence>
<feature type="domain" description="Peptidase M43 pregnancy-associated plasma-A" evidence="10">
    <location>
        <begin position="183"/>
        <end position="291"/>
    </location>
</feature>
<dbReference type="Pfam" id="PF05572">
    <property type="entry name" value="Peptidase_M43"/>
    <property type="match status" value="1"/>
</dbReference>
<evidence type="ECO:0000259" key="11">
    <source>
        <dbReference type="Pfam" id="PF18962"/>
    </source>
</evidence>
<dbReference type="RefSeq" id="WP_144117908.1">
    <property type="nucleotide sequence ID" value="NZ_JACHGE010000008.1"/>
</dbReference>
<evidence type="ECO:0000256" key="5">
    <source>
        <dbReference type="ARBA" id="ARBA00022801"/>
    </source>
</evidence>
<evidence type="ECO:0000313" key="15">
    <source>
        <dbReference type="Proteomes" id="UP000322315"/>
    </source>
</evidence>
<keyword evidence="8" id="KW-1015">Disulfide bond</keyword>
<feature type="signal peptide" evidence="9">
    <location>
        <begin position="1"/>
        <end position="24"/>
    </location>
</feature>
<evidence type="ECO:0000313" key="12">
    <source>
        <dbReference type="EMBL" id="KAA5821981.1"/>
    </source>
</evidence>
<sequence length="393" mass="44174">MKLLIHRNYLVFLSIVLLTSIAYTQNETENQCGTVSTTESINFYNSIKPQLKALEQDFIQKKLSKKESSKELLNLIPIKVHIIRNSDGSGGLDSSNLENTMANLNEIYAKAYMQFYLFEDINFIDNNALEHFNKKNEKSLIEANYVSNIINIYFIDYVENELEESLCGYTNSIGKNNVIVIKNSCATNDSTLAHEMGHFFSLEHTHGTSNTKQTTELVDGSNCDTDGDGICDTPADPKLSNNTVNNFCEYTGNLTDANGDYYKPDTGNIMSYSRRGCRNHFTEQQFARMHAYYKLIKDRITTPITDSDPVNDATINALSEVTLYPNPVANGSIFIKGSLNDNALRYQIINYQGQILAKGITSNKAINVNELAAGAYLLILEDSKSRVIKRFIK</sequence>
<dbReference type="InterPro" id="IPR026444">
    <property type="entry name" value="Secre_tail"/>
</dbReference>
<dbReference type="Proteomes" id="UP000322315">
    <property type="component" value="Unassembled WGS sequence"/>
</dbReference>
<evidence type="ECO:0000256" key="1">
    <source>
        <dbReference type="ARBA" id="ARBA00008721"/>
    </source>
</evidence>
<protein>
    <submittedName>
        <fullName evidence="12">T9SS type A sorting domain-containing protein</fullName>
    </submittedName>
</protein>
<evidence type="ECO:0000256" key="4">
    <source>
        <dbReference type="ARBA" id="ARBA00022729"/>
    </source>
</evidence>
<reference evidence="12 15" key="1">
    <citation type="journal article" date="2015" name="Int. J. Syst. Evol. Microbiol.">
        <title>Algibacter amylolyticus sp. nov., isolated from intertidal sediment.</title>
        <authorList>
            <person name="Zhang D.C."/>
            <person name="Wu J."/>
            <person name="Neuner K."/>
            <person name="Yao J."/>
            <person name="Margesin R."/>
        </authorList>
    </citation>
    <scope>NUCLEOTIDE SEQUENCE [LARGE SCALE GENOMIC DNA]</scope>
    <source>
        <strain evidence="12 15">RU-4-M-4</strain>
    </source>
</reference>
<reference evidence="13 14" key="2">
    <citation type="submission" date="2019-07" db="EMBL/GenBank/DDBJ databases">
        <title>Algibacter marinivivus sp. nov., isolated from the surface of a marine red alga.</title>
        <authorList>
            <person name="Zhong X."/>
            <person name="Xu W."/>
            <person name="Zhang Y."/>
            <person name="Zhang Q."/>
            <person name="Du Z."/>
        </authorList>
    </citation>
    <scope>NUCLEOTIDE SEQUENCE [LARGE SCALE GENOMIC DNA]</scope>
    <source>
        <strain evidence="13 14">RU-4-M-4</strain>
    </source>
</reference>
<dbReference type="Gene3D" id="3.40.390.10">
    <property type="entry name" value="Collagenase (Catalytic Domain)"/>
    <property type="match status" value="1"/>
</dbReference>
<evidence type="ECO:0000256" key="7">
    <source>
        <dbReference type="ARBA" id="ARBA00023049"/>
    </source>
</evidence>
<dbReference type="EMBL" id="VWRS01000010">
    <property type="protein sequence ID" value="KAA5821981.1"/>
    <property type="molecule type" value="Genomic_DNA"/>
</dbReference>
<dbReference type="PANTHER" id="PTHR47466">
    <property type="match status" value="1"/>
</dbReference>
<name>A0A5M7B461_9FLAO</name>
<dbReference type="PANTHER" id="PTHR47466:SF1">
    <property type="entry name" value="METALLOPROTEASE MEP1 (AFU_ORTHOLOGUE AFUA_1G07730)-RELATED"/>
    <property type="match status" value="1"/>
</dbReference>
<proteinExistence type="inferred from homology"/>
<keyword evidence="2" id="KW-0645">Protease</keyword>
<dbReference type="Proteomes" id="UP000315145">
    <property type="component" value="Unassembled WGS sequence"/>
</dbReference>
<evidence type="ECO:0000259" key="10">
    <source>
        <dbReference type="Pfam" id="PF05572"/>
    </source>
</evidence>
<dbReference type="GO" id="GO:0006508">
    <property type="term" value="P:proteolysis"/>
    <property type="evidence" value="ECO:0007669"/>
    <property type="project" value="UniProtKB-KW"/>
</dbReference>
<dbReference type="EMBL" id="VMBF01000010">
    <property type="protein sequence ID" value="TSJ73265.1"/>
    <property type="molecule type" value="Genomic_DNA"/>
</dbReference>
<keyword evidence="6" id="KW-0862">Zinc</keyword>
<dbReference type="GO" id="GO:0046872">
    <property type="term" value="F:metal ion binding"/>
    <property type="evidence" value="ECO:0007669"/>
    <property type="project" value="UniProtKB-KW"/>
</dbReference>
<dbReference type="GO" id="GO:0008237">
    <property type="term" value="F:metallopeptidase activity"/>
    <property type="evidence" value="ECO:0007669"/>
    <property type="project" value="UniProtKB-KW"/>
</dbReference>
<dbReference type="InterPro" id="IPR008754">
    <property type="entry name" value="Peptidase_M43"/>
</dbReference>
<gene>
    <name evidence="12" type="ORF">F2B50_15865</name>
    <name evidence="13" type="ORF">FPF71_15865</name>
</gene>
<evidence type="ECO:0000256" key="2">
    <source>
        <dbReference type="ARBA" id="ARBA00022670"/>
    </source>
</evidence>